<sequence>MKRSLPLTVLASGLFSLPVLAEPHPGQELHASANCMKCHASQPYDPVKTPTYEKLVKAVAFCNNNLNTGMFEDEVEQLADYLNQEYYKHPKP</sequence>
<protein>
    <recommendedName>
        <fullName evidence="4">Cytochrome c domain-containing protein</fullName>
    </recommendedName>
</protein>
<gene>
    <name evidence="2" type="ORF">HQN79_06330</name>
</gene>
<dbReference type="RefSeq" id="WP_173285104.1">
    <property type="nucleotide sequence ID" value="NZ_CP054020.1"/>
</dbReference>
<dbReference type="AlphaFoldDB" id="A0A7D4T116"/>
<proteinExistence type="predicted"/>
<dbReference type="Proteomes" id="UP000504724">
    <property type="component" value="Chromosome"/>
</dbReference>
<feature type="signal peptide" evidence="1">
    <location>
        <begin position="1"/>
        <end position="21"/>
    </location>
</feature>
<evidence type="ECO:0000313" key="2">
    <source>
        <dbReference type="EMBL" id="QKI89205.1"/>
    </source>
</evidence>
<accession>A0A7D4T116</accession>
<organism evidence="2 3">
    <name type="scientific">Thiomicrorhabdus xiamenensis</name>
    <dbReference type="NCBI Taxonomy" id="2739063"/>
    <lineage>
        <taxon>Bacteria</taxon>
        <taxon>Pseudomonadati</taxon>
        <taxon>Pseudomonadota</taxon>
        <taxon>Gammaproteobacteria</taxon>
        <taxon>Thiotrichales</taxon>
        <taxon>Piscirickettsiaceae</taxon>
        <taxon>Thiomicrorhabdus</taxon>
    </lineage>
</organism>
<evidence type="ECO:0000256" key="1">
    <source>
        <dbReference type="SAM" id="SignalP"/>
    </source>
</evidence>
<dbReference type="KEGG" id="txa:HQN79_06330"/>
<evidence type="ECO:0000313" key="3">
    <source>
        <dbReference type="Proteomes" id="UP000504724"/>
    </source>
</evidence>
<feature type="chain" id="PRO_5028923830" description="Cytochrome c domain-containing protein" evidence="1">
    <location>
        <begin position="22"/>
        <end position="92"/>
    </location>
</feature>
<keyword evidence="3" id="KW-1185">Reference proteome</keyword>
<evidence type="ECO:0008006" key="4">
    <source>
        <dbReference type="Google" id="ProtNLM"/>
    </source>
</evidence>
<dbReference type="EMBL" id="CP054020">
    <property type="protein sequence ID" value="QKI89205.1"/>
    <property type="molecule type" value="Genomic_DNA"/>
</dbReference>
<name>A0A7D4T116_9GAMM</name>
<reference evidence="2 3" key="1">
    <citation type="submission" date="2020-05" db="EMBL/GenBank/DDBJ databases">
        <title>Thiomicrorhabdus sediminis sp.nov. and Thiomicrorhabdus xiamenensis sp.nov., novel sulfur-oxidizing bacteria isolated from coastal sediment.</title>
        <authorList>
            <person name="Liu X."/>
        </authorList>
    </citation>
    <scope>NUCLEOTIDE SEQUENCE [LARGE SCALE GENOMIC DNA]</scope>
    <source>
        <strain evidence="2 3">G2</strain>
    </source>
</reference>
<keyword evidence="1" id="KW-0732">Signal</keyword>